<feature type="domain" description="3D" evidence="4">
    <location>
        <begin position="1491"/>
        <end position="1544"/>
    </location>
</feature>
<dbReference type="Gene3D" id="2.70.70.10">
    <property type="entry name" value="Glucose Permease (Domain IIA)"/>
    <property type="match status" value="1"/>
</dbReference>
<dbReference type="SUPFAM" id="SSF51261">
    <property type="entry name" value="Duplicated hybrid motif"/>
    <property type="match status" value="1"/>
</dbReference>
<accession>A0ABV0F5E9</accession>
<organism evidence="5 6">
    <name type="scientific">Enterococcus diestrammenae</name>
    <dbReference type="NCBI Taxonomy" id="1155073"/>
    <lineage>
        <taxon>Bacteria</taxon>
        <taxon>Bacillati</taxon>
        <taxon>Bacillota</taxon>
        <taxon>Bacilli</taxon>
        <taxon>Lactobacillales</taxon>
        <taxon>Enterococcaceae</taxon>
        <taxon>Enterococcus</taxon>
    </lineage>
</organism>
<dbReference type="Pfam" id="PF06725">
    <property type="entry name" value="3D"/>
    <property type="match status" value="1"/>
</dbReference>
<evidence type="ECO:0000259" key="4">
    <source>
        <dbReference type="Pfam" id="PF06725"/>
    </source>
</evidence>
<name>A0ABV0F5E9_9ENTE</name>
<feature type="coiled-coil region" evidence="1">
    <location>
        <begin position="107"/>
        <end position="213"/>
    </location>
</feature>
<dbReference type="CDD" id="cd14667">
    <property type="entry name" value="3D_containing_proteins"/>
    <property type="match status" value="1"/>
</dbReference>
<dbReference type="InterPro" id="IPR011055">
    <property type="entry name" value="Dup_hybrid_motif"/>
</dbReference>
<evidence type="ECO:0008006" key="7">
    <source>
        <dbReference type="Google" id="ProtNLM"/>
    </source>
</evidence>
<keyword evidence="1" id="KW-0175">Coiled coil</keyword>
<dbReference type="Proteomes" id="UP001429357">
    <property type="component" value="Unassembled WGS sequence"/>
</dbReference>
<dbReference type="SUPFAM" id="SSF58113">
    <property type="entry name" value="Apolipoprotein A-I"/>
    <property type="match status" value="1"/>
</dbReference>
<dbReference type="SUPFAM" id="SSF50685">
    <property type="entry name" value="Barwin-like endoglucanases"/>
    <property type="match status" value="1"/>
</dbReference>
<reference evidence="5" key="1">
    <citation type="submission" date="2016-06" db="EMBL/GenBank/DDBJ databases">
        <authorList>
            <person name="Van Tyne D."/>
        </authorList>
    </citation>
    <scope>NUCLEOTIDE SEQUENCE</scope>
    <source>
        <strain evidence="5">JM9A</strain>
    </source>
</reference>
<dbReference type="InterPro" id="IPR016047">
    <property type="entry name" value="M23ase_b-sheet_dom"/>
</dbReference>
<reference evidence="5" key="2">
    <citation type="submission" date="2024-02" db="EMBL/GenBank/DDBJ databases">
        <title>The Genome Sequence of Enterococcus diestrammenae JM9A.</title>
        <authorList>
            <person name="Earl A."/>
            <person name="Manson A."/>
            <person name="Gilmore M."/>
            <person name="Sanders J."/>
            <person name="Shea T."/>
            <person name="Howe W."/>
            <person name="Livny J."/>
            <person name="Cuomo C."/>
            <person name="Neafsey D."/>
            <person name="Birren B."/>
        </authorList>
    </citation>
    <scope>NUCLEOTIDE SEQUENCE</scope>
    <source>
        <strain evidence="5">JM9A</strain>
    </source>
</reference>
<evidence type="ECO:0000259" key="3">
    <source>
        <dbReference type="Pfam" id="PF01551"/>
    </source>
</evidence>
<feature type="domain" description="M23ase beta-sheet core" evidence="3">
    <location>
        <begin position="1324"/>
        <end position="1415"/>
    </location>
</feature>
<proteinExistence type="predicted"/>
<evidence type="ECO:0000256" key="2">
    <source>
        <dbReference type="SAM" id="MobiDB-lite"/>
    </source>
</evidence>
<feature type="coiled-coil region" evidence="1">
    <location>
        <begin position="244"/>
        <end position="285"/>
    </location>
</feature>
<dbReference type="EMBL" id="MAEI02000001">
    <property type="protein sequence ID" value="MEO1782509.1"/>
    <property type="molecule type" value="Genomic_DNA"/>
</dbReference>
<comment type="caution">
    <text evidence="5">The sequence shown here is derived from an EMBL/GenBank/DDBJ whole genome shotgun (WGS) entry which is preliminary data.</text>
</comment>
<dbReference type="PANTHER" id="PTHR21666:SF270">
    <property type="entry name" value="MUREIN HYDROLASE ACTIVATOR ENVC"/>
    <property type="match status" value="1"/>
</dbReference>
<protein>
    <recommendedName>
        <fullName evidence="7">Peptidase M23 domain-containing protein</fullName>
    </recommendedName>
</protein>
<dbReference type="Gene3D" id="1.20.120.20">
    <property type="entry name" value="Apolipoprotein"/>
    <property type="match status" value="2"/>
</dbReference>
<dbReference type="InterPro" id="IPR036908">
    <property type="entry name" value="RlpA-like_sf"/>
</dbReference>
<evidence type="ECO:0000313" key="6">
    <source>
        <dbReference type="Proteomes" id="UP001429357"/>
    </source>
</evidence>
<dbReference type="CDD" id="cd12797">
    <property type="entry name" value="M23_peptidase"/>
    <property type="match status" value="1"/>
</dbReference>
<feature type="region of interest" description="Disordered" evidence="2">
    <location>
        <begin position="1414"/>
        <end position="1443"/>
    </location>
</feature>
<sequence length="1693" mass="183534">MELETLEVLLDVNTERAQASIERVLPQIESMMSRFEQISGRTMGKTEKNLDIDKGATNFSKQLEKMNQHFEKTMTNLEKTSKVSGDNVGNNFASGVRKARPKATKEIDAMVNEINAKMGQAKAAQEKVAYLKSQRQSASSSGDTGKVVKYDEQIARAQAQMSKFEDQAKGMANTIKREFDAVPSSLDTITKSMAQNEGQIESMRKRIKTLKAEYANQRNPVGSFSSGFKGYEDTPQSLKTSAEIQKQSSKMGKLINDNDRLQREYAQTEDRANSLRKALMRINNTMSQSSIQTGSAANGAAQTGSGLKQSERAVSKYGGVFNRMSNAVSHGFGGMGNGLKTSLGYIGKFGSLFSSSSNKVTAGNRNMMGSTNAFGQSMKYLLPSLVVYQLIGGAITKLASGMMSALKTNDQFNASLNQIKVNLMTAFYPIYTAILPAVNALMSALAQLTGQFASFIAGLFGTNYEAAKAGASSLYDNIQALEDTGSSADKAKEKVKKFQKQLLGFDQINKLTFDDDEDKKEDSKTPSIDFDNATGSYTTPKWMLDIQRLLKDFFKPFQDAWRNQGQKVIAAWKYALGEIIGLAKAIGKSFMEVWNNSTGQKFIENLLVLLADVLNIIGDIAGAFKRAWEDDGRGTKLIQSYFNKWNAILELLHEVAVSFRNAWNDNGLGESIIANILEIITKMNNAVANIANQFKKAWKAGGVGESIFTTILEIVDSLLGKLNEMAGATEEWAKKLNFTPLLESIDGLLKSIKPLTENIGSGLAWFYKNVLLPLAKFTIEDYIPKFFDLLSAVLDVLNQVLEIFKPIFKWFWDTVLQPLITIGKFLIIEQFNFLTESLEKLSDILGVVADAVKNPKKAIAELGKTVGDKWADIKKSTSETWGKVTDWTSKTWNGTKDKVTTKAKEISENVGKKWAEVKKNTSETWDKVKGKILDSASTAKEKASTAFSNLKSNVASRWSDIRTNTTDRWNSIKDKVSTAASTAREKASNSFTNLKSNVASRWSDIRSNTSDRWNSIKDKVVTTANSAKEKASTAFSNLKTNMNKSFNSMKETASSVFGKIGDWASDLGSKIGKGLGNGVESVKKGAGKIFNGMVSVIGKGVNGVISGINWVLGKVGAGKSKLSKWEIPTYATGTNYHPGGLALVNDGLGGNYQEAFHTPDGQTGIFPAKRNLMVNLPKGTSVLSGSKTAKIYGAPAYANGIGDWFKEKWDQAKETASDIWSYASNPGKLLNVAISKFTNLSGAIDPALSMAKGAIGTLADGALGWVKSKFDSGFKKHQEDEAAKAASSGGASFGNGAFAPHFNQPPYTLTSGFGNRGYLFGKTAHYGLDFAAPQGTQIPAQYPGRVSYARSSGTGYGNLVAVEVANGVRTLYGHMHSIAVSAGQSVRKGSLLGLVGSTGNSTGPHVHYELRTGGSSPFGGTAHDPRTYGQSVTNNSSPSLSGGSGDIVDRAMAYRGAISNPAYVSFYTNENNAMEGGPLNALGGYLKMGDVAVDPRYHQLGSYLTLNGQRFHAVDVGGAIKGRNRIDVFVGNSQARAQALGRRTWQMGYENGGLVTQDGLYRMGEGNKKEMVIPLEKPQRAAELIQQAIEYLGLDMFGSALTLPEIFQEPSFTPSNSTFSNNDQMNYQGGGMQDFTSAMVTTLMNAISAMGATPTQAPNGDIVINIGGKEFGRIAVKEINKYHQQLGYTELNI</sequence>
<dbReference type="RefSeq" id="WP_237583957.1">
    <property type="nucleotide sequence ID" value="NZ_MAEI02000001.1"/>
</dbReference>
<gene>
    <name evidence="5" type="ORF">BAU18_002121</name>
</gene>
<dbReference type="InterPro" id="IPR050570">
    <property type="entry name" value="Cell_wall_metabolism_enzyme"/>
</dbReference>
<evidence type="ECO:0000313" key="5">
    <source>
        <dbReference type="EMBL" id="MEO1782509.1"/>
    </source>
</evidence>
<dbReference type="PANTHER" id="PTHR21666">
    <property type="entry name" value="PEPTIDASE-RELATED"/>
    <property type="match status" value="1"/>
</dbReference>
<dbReference type="Pfam" id="PF01551">
    <property type="entry name" value="Peptidase_M23"/>
    <property type="match status" value="1"/>
</dbReference>
<evidence type="ECO:0000256" key="1">
    <source>
        <dbReference type="SAM" id="Coils"/>
    </source>
</evidence>
<dbReference type="Gene3D" id="2.40.40.10">
    <property type="entry name" value="RlpA-like domain"/>
    <property type="match status" value="1"/>
</dbReference>
<feature type="region of interest" description="Disordered" evidence="2">
    <location>
        <begin position="289"/>
        <end position="308"/>
    </location>
</feature>
<dbReference type="InterPro" id="IPR059180">
    <property type="entry name" value="3D_YorM"/>
</dbReference>
<dbReference type="InterPro" id="IPR010611">
    <property type="entry name" value="3D_dom"/>
</dbReference>
<keyword evidence="6" id="KW-1185">Reference proteome</keyword>
<dbReference type="Gene3D" id="1.10.287.1490">
    <property type="match status" value="1"/>
</dbReference>